<dbReference type="GO" id="GO:0005525">
    <property type="term" value="F:GTP binding"/>
    <property type="evidence" value="ECO:0007669"/>
    <property type="project" value="InterPro"/>
</dbReference>
<dbReference type="InterPro" id="IPR027417">
    <property type="entry name" value="P-loop_NTPase"/>
</dbReference>
<reference evidence="2 3" key="1">
    <citation type="journal article" date="2021" name="Elife">
        <title>Chloroplast acquisition without the gene transfer in kleptoplastic sea slugs, Plakobranchus ocellatus.</title>
        <authorList>
            <person name="Maeda T."/>
            <person name="Takahashi S."/>
            <person name="Yoshida T."/>
            <person name="Shimamura S."/>
            <person name="Takaki Y."/>
            <person name="Nagai Y."/>
            <person name="Toyoda A."/>
            <person name="Suzuki Y."/>
            <person name="Arimoto A."/>
            <person name="Ishii H."/>
            <person name="Satoh N."/>
            <person name="Nishiyama T."/>
            <person name="Hasebe M."/>
            <person name="Maruyama T."/>
            <person name="Minagawa J."/>
            <person name="Obokata J."/>
            <person name="Shigenobu S."/>
        </authorList>
    </citation>
    <scope>NUCLEOTIDE SEQUENCE [LARGE SCALE GENOMIC DNA]</scope>
</reference>
<feature type="domain" description="Septin-type G" evidence="1">
    <location>
        <begin position="1"/>
        <end position="82"/>
    </location>
</feature>
<evidence type="ECO:0000313" key="3">
    <source>
        <dbReference type="Proteomes" id="UP000762676"/>
    </source>
</evidence>
<proteinExistence type="predicted"/>
<protein>
    <submittedName>
        <fullName evidence="2">Septin-7</fullName>
    </submittedName>
</protein>
<name>A0AAV4ECU7_9GAST</name>
<gene>
    <name evidence="2" type="ORF">ElyMa_001769400</name>
</gene>
<dbReference type="PANTHER" id="PTHR18884">
    <property type="entry name" value="SEPTIN"/>
    <property type="match status" value="1"/>
</dbReference>
<dbReference type="Pfam" id="PF00735">
    <property type="entry name" value="Septin"/>
    <property type="match status" value="1"/>
</dbReference>
<dbReference type="Proteomes" id="UP000762676">
    <property type="component" value="Unassembled WGS sequence"/>
</dbReference>
<sequence>VDTTHVTLKENGVQLRLTIVDTPGFGDAVDNSNCWSPVTDFIDSKYEEFLNAESRVNRNTTEDTRVHSCLYFIAPTGHGSVA</sequence>
<organism evidence="2 3">
    <name type="scientific">Elysia marginata</name>
    <dbReference type="NCBI Taxonomy" id="1093978"/>
    <lineage>
        <taxon>Eukaryota</taxon>
        <taxon>Metazoa</taxon>
        <taxon>Spiralia</taxon>
        <taxon>Lophotrochozoa</taxon>
        <taxon>Mollusca</taxon>
        <taxon>Gastropoda</taxon>
        <taxon>Heterobranchia</taxon>
        <taxon>Euthyneura</taxon>
        <taxon>Panpulmonata</taxon>
        <taxon>Sacoglossa</taxon>
        <taxon>Placobranchoidea</taxon>
        <taxon>Plakobranchidae</taxon>
        <taxon>Elysia</taxon>
    </lineage>
</organism>
<accession>A0AAV4ECU7</accession>
<dbReference type="PROSITE" id="PS51719">
    <property type="entry name" value="G_SEPTIN"/>
    <property type="match status" value="1"/>
</dbReference>
<comment type="caution">
    <text evidence="2">The sequence shown here is derived from an EMBL/GenBank/DDBJ whole genome shotgun (WGS) entry which is preliminary data.</text>
</comment>
<dbReference type="AlphaFoldDB" id="A0AAV4ECU7"/>
<keyword evidence="3" id="KW-1185">Reference proteome</keyword>
<feature type="non-terminal residue" evidence="2">
    <location>
        <position position="1"/>
    </location>
</feature>
<dbReference type="EMBL" id="BMAT01003613">
    <property type="protein sequence ID" value="GFR58510.1"/>
    <property type="molecule type" value="Genomic_DNA"/>
</dbReference>
<dbReference type="InterPro" id="IPR030379">
    <property type="entry name" value="G_SEPTIN_dom"/>
</dbReference>
<dbReference type="Gene3D" id="3.40.50.300">
    <property type="entry name" value="P-loop containing nucleotide triphosphate hydrolases"/>
    <property type="match status" value="1"/>
</dbReference>
<evidence type="ECO:0000259" key="1">
    <source>
        <dbReference type="PROSITE" id="PS51719"/>
    </source>
</evidence>
<evidence type="ECO:0000313" key="2">
    <source>
        <dbReference type="EMBL" id="GFR58510.1"/>
    </source>
</evidence>